<name>A0A3B0VKF9_9ZZZZ</name>
<proteinExistence type="predicted"/>
<keyword evidence="1" id="KW-0472">Membrane</keyword>
<gene>
    <name evidence="3" type="ORF">MNBD_CHLOROFLEXI01-3117</name>
    <name evidence="2" type="ORF">MNBD_CHLOROFLEXI01-600</name>
</gene>
<dbReference type="EMBL" id="UOEU01001077">
    <property type="protein sequence ID" value="VAW43401.1"/>
    <property type="molecule type" value="Genomic_DNA"/>
</dbReference>
<keyword evidence="1" id="KW-0812">Transmembrane</keyword>
<feature type="transmembrane region" description="Helical" evidence="1">
    <location>
        <begin position="6"/>
        <end position="23"/>
    </location>
</feature>
<sequence>MKAENATFLLPTFITVQVIYYLLANNESSLNCHSE</sequence>
<reference evidence="3" key="1">
    <citation type="submission" date="2018-06" db="EMBL/GenBank/DDBJ databases">
        <authorList>
            <person name="Zhirakovskaya E."/>
        </authorList>
    </citation>
    <scope>NUCLEOTIDE SEQUENCE</scope>
</reference>
<organism evidence="3">
    <name type="scientific">hydrothermal vent metagenome</name>
    <dbReference type="NCBI Taxonomy" id="652676"/>
    <lineage>
        <taxon>unclassified sequences</taxon>
        <taxon>metagenomes</taxon>
        <taxon>ecological metagenomes</taxon>
    </lineage>
</organism>
<dbReference type="EMBL" id="UOEU01001048">
    <property type="protein sequence ID" value="VAW43224.1"/>
    <property type="molecule type" value="Genomic_DNA"/>
</dbReference>
<evidence type="ECO:0000256" key="1">
    <source>
        <dbReference type="SAM" id="Phobius"/>
    </source>
</evidence>
<evidence type="ECO:0000313" key="2">
    <source>
        <dbReference type="EMBL" id="VAW43224.1"/>
    </source>
</evidence>
<accession>A0A3B0VKF9</accession>
<evidence type="ECO:0000313" key="3">
    <source>
        <dbReference type="EMBL" id="VAW43401.1"/>
    </source>
</evidence>
<keyword evidence="1" id="KW-1133">Transmembrane helix</keyword>
<dbReference type="AlphaFoldDB" id="A0A3B0VKF9"/>
<protein>
    <submittedName>
        <fullName evidence="3">Uncharacterized protein</fullName>
    </submittedName>
</protein>